<accession>L8HNX2</accession>
<dbReference type="InterPro" id="IPR036236">
    <property type="entry name" value="Znf_C2H2_sf"/>
</dbReference>
<keyword evidence="5" id="KW-0862">Zinc</keyword>
<protein>
    <submittedName>
        <fullName evidence="10">Putative zinc finger and BTB domain-containing protein 12-like protein</fullName>
    </submittedName>
</protein>
<dbReference type="Proteomes" id="UP000011080">
    <property type="component" value="Unassembled WGS sequence"/>
</dbReference>
<feature type="domain" description="C2H2-type" evidence="9">
    <location>
        <begin position="188"/>
        <end position="216"/>
    </location>
</feature>
<dbReference type="SUPFAM" id="SSF57667">
    <property type="entry name" value="beta-beta-alpha zinc fingers"/>
    <property type="match status" value="2"/>
</dbReference>
<dbReference type="InterPro" id="IPR013087">
    <property type="entry name" value="Znf_C2H2_type"/>
</dbReference>
<dbReference type="GO" id="GO:0005634">
    <property type="term" value="C:nucleus"/>
    <property type="evidence" value="ECO:0007669"/>
    <property type="project" value="UniProtKB-SubCell"/>
</dbReference>
<dbReference type="GO" id="GO:0008270">
    <property type="term" value="F:zinc ion binding"/>
    <property type="evidence" value="ECO:0007669"/>
    <property type="project" value="UniProtKB-KW"/>
</dbReference>
<dbReference type="FunFam" id="3.30.160.60:FF:001450">
    <property type="entry name" value="zinc finger protein 774"/>
    <property type="match status" value="1"/>
</dbReference>
<evidence type="ECO:0000256" key="1">
    <source>
        <dbReference type="ARBA" id="ARBA00004123"/>
    </source>
</evidence>
<dbReference type="FunFam" id="3.30.160.60:FF:001507">
    <property type="entry name" value="Zinc finger and BTB domain containing 12"/>
    <property type="match status" value="1"/>
</dbReference>
<keyword evidence="4 8" id="KW-0863">Zinc-finger</keyword>
<dbReference type="FunFam" id="3.30.160.60:FF:000110">
    <property type="entry name" value="Zinc finger protein-like"/>
    <property type="match status" value="1"/>
</dbReference>
<dbReference type="PANTHER" id="PTHR24394">
    <property type="entry name" value="ZINC FINGER PROTEIN"/>
    <property type="match status" value="1"/>
</dbReference>
<evidence type="ECO:0000256" key="5">
    <source>
        <dbReference type="ARBA" id="ARBA00022833"/>
    </source>
</evidence>
<evidence type="ECO:0000256" key="7">
    <source>
        <dbReference type="ARBA" id="ARBA00023242"/>
    </source>
</evidence>
<keyword evidence="7" id="KW-0539">Nucleus</keyword>
<dbReference type="PROSITE" id="PS50157">
    <property type="entry name" value="ZINC_FINGER_C2H2_2"/>
    <property type="match status" value="3"/>
</dbReference>
<dbReference type="SMART" id="SM00355">
    <property type="entry name" value="ZnF_C2H2"/>
    <property type="match status" value="4"/>
</dbReference>
<evidence type="ECO:0000256" key="3">
    <source>
        <dbReference type="ARBA" id="ARBA00022737"/>
    </source>
</evidence>
<keyword evidence="3" id="KW-0677">Repeat</keyword>
<evidence type="ECO:0000256" key="8">
    <source>
        <dbReference type="PROSITE-ProRule" id="PRU00042"/>
    </source>
</evidence>
<proteinExistence type="predicted"/>
<keyword evidence="6" id="KW-0238">DNA-binding</keyword>
<keyword evidence="2" id="KW-0479">Metal-binding</keyword>
<dbReference type="PROSITE" id="PS00028">
    <property type="entry name" value="ZINC_FINGER_C2H2_1"/>
    <property type="match status" value="3"/>
</dbReference>
<evidence type="ECO:0000313" key="11">
    <source>
        <dbReference type="Proteomes" id="UP000011080"/>
    </source>
</evidence>
<dbReference type="PANTHER" id="PTHR24394:SF56">
    <property type="entry name" value="NOVEL PROTEIN CONTAINING BTB_POZ DOMAIN"/>
    <property type="match status" value="1"/>
</dbReference>
<dbReference type="Pfam" id="PF00096">
    <property type="entry name" value="zf-C2H2"/>
    <property type="match status" value="3"/>
</dbReference>
<name>L8HNX2_9CETA</name>
<feature type="domain" description="C2H2-type" evidence="9">
    <location>
        <begin position="132"/>
        <end position="159"/>
    </location>
</feature>
<evidence type="ECO:0000256" key="6">
    <source>
        <dbReference type="ARBA" id="ARBA00023125"/>
    </source>
</evidence>
<gene>
    <name evidence="10" type="ORF">M91_14115</name>
</gene>
<dbReference type="GO" id="GO:0000981">
    <property type="term" value="F:DNA-binding transcription factor activity, RNA polymerase II-specific"/>
    <property type="evidence" value="ECO:0007669"/>
    <property type="project" value="TreeGrafter"/>
</dbReference>
<dbReference type="Gene3D" id="3.30.160.60">
    <property type="entry name" value="Classic Zinc Finger"/>
    <property type="match status" value="3"/>
</dbReference>
<evidence type="ECO:0000256" key="2">
    <source>
        <dbReference type="ARBA" id="ARBA00022723"/>
    </source>
</evidence>
<evidence type="ECO:0000256" key="4">
    <source>
        <dbReference type="ARBA" id="ARBA00022771"/>
    </source>
</evidence>
<organism evidence="10 11">
    <name type="scientific">Bos mutus</name>
    <name type="common">wild yak</name>
    <dbReference type="NCBI Taxonomy" id="72004"/>
    <lineage>
        <taxon>Eukaryota</taxon>
        <taxon>Metazoa</taxon>
        <taxon>Chordata</taxon>
        <taxon>Craniata</taxon>
        <taxon>Vertebrata</taxon>
        <taxon>Euteleostomi</taxon>
        <taxon>Mammalia</taxon>
        <taxon>Eutheria</taxon>
        <taxon>Laurasiatheria</taxon>
        <taxon>Artiodactyla</taxon>
        <taxon>Ruminantia</taxon>
        <taxon>Pecora</taxon>
        <taxon>Bovidae</taxon>
        <taxon>Bovinae</taxon>
        <taxon>Bos</taxon>
    </lineage>
</organism>
<sequence>MTCSCLSKNYHKPYLIRLLHYTRLEFPLDEDLELKAEEEDEDEDEDVSDICIVKVESALEVAHRLKPPGGLGGGLGIGGSVGSHLGELAQSSVPPSTVAPPQGVNIKCTKCPEVFQGVEKLVFHMRAQHFIFMCPRCGKQFNHSSNLNRHMNVHRGVKSHSCGICGKCFTQKSTLHDHLNLHSGARPYRCSYCDVRFAHKPAIRRHLKEQHGKTTAENVLEASVAEINVLIR</sequence>
<dbReference type="AlphaFoldDB" id="L8HNX2"/>
<dbReference type="EMBL" id="JH884817">
    <property type="protein sequence ID" value="ELR44989.1"/>
    <property type="molecule type" value="Genomic_DNA"/>
</dbReference>
<evidence type="ECO:0000259" key="9">
    <source>
        <dbReference type="PROSITE" id="PS50157"/>
    </source>
</evidence>
<feature type="domain" description="C2H2-type" evidence="9">
    <location>
        <begin position="160"/>
        <end position="187"/>
    </location>
</feature>
<reference evidence="10 11" key="1">
    <citation type="journal article" date="2012" name="Nat. Genet.">
        <title>The yak genome and adaptation to life at high altitude.</title>
        <authorList>
            <person name="Qiu Q."/>
            <person name="Zhang G."/>
            <person name="Ma T."/>
            <person name="Qian W."/>
            <person name="Wang J."/>
            <person name="Ye Z."/>
            <person name="Cao C."/>
            <person name="Hu Q."/>
            <person name="Kim J."/>
            <person name="Larkin D.M."/>
            <person name="Auvil L."/>
            <person name="Capitanu B."/>
            <person name="Ma J."/>
            <person name="Lewin H.A."/>
            <person name="Qian X."/>
            <person name="Lang Y."/>
            <person name="Zhou R."/>
            <person name="Wang L."/>
            <person name="Wang K."/>
            <person name="Xia J."/>
            <person name="Liao S."/>
            <person name="Pan S."/>
            <person name="Lu X."/>
            <person name="Hou H."/>
            <person name="Wang Y."/>
            <person name="Zang X."/>
            <person name="Yin Y."/>
            <person name="Ma H."/>
            <person name="Zhang J."/>
            <person name="Wang Z."/>
            <person name="Zhang Y."/>
            <person name="Zhang D."/>
            <person name="Yonezawa T."/>
            <person name="Hasegawa M."/>
            <person name="Zhong Y."/>
            <person name="Liu W."/>
            <person name="Zhang Y."/>
            <person name="Huang Z."/>
            <person name="Zhang S."/>
            <person name="Long R."/>
            <person name="Yang H."/>
            <person name="Wang J."/>
            <person name="Lenstra J.A."/>
            <person name="Cooper D.N."/>
            <person name="Wu Y."/>
            <person name="Wang J."/>
            <person name="Shi P."/>
            <person name="Wang J."/>
            <person name="Liu J."/>
        </authorList>
    </citation>
    <scope>NUCLEOTIDE SEQUENCE [LARGE SCALE GENOMIC DNA]</scope>
    <source>
        <strain evidence="11">yakQH1</strain>
    </source>
</reference>
<dbReference type="GO" id="GO:0003677">
    <property type="term" value="F:DNA binding"/>
    <property type="evidence" value="ECO:0007669"/>
    <property type="project" value="UniProtKB-KW"/>
</dbReference>
<evidence type="ECO:0000313" key="10">
    <source>
        <dbReference type="EMBL" id="ELR44989.1"/>
    </source>
</evidence>
<comment type="subcellular location">
    <subcellularLocation>
        <location evidence="1">Nucleus</location>
    </subcellularLocation>
</comment>